<gene>
    <name evidence="7 11" type="primary">pth</name>
    <name evidence="11" type="ORF">NUH88_06140</name>
</gene>
<keyword evidence="4 7" id="KW-0694">RNA-binding</keyword>
<keyword evidence="2 7" id="KW-0820">tRNA-binding</keyword>
<dbReference type="SUPFAM" id="SSF53178">
    <property type="entry name" value="Peptidyl-tRNA hydrolase-like"/>
    <property type="match status" value="1"/>
</dbReference>
<protein>
    <recommendedName>
        <fullName evidence="6 7">Peptidyl-tRNA hydrolase</fullName>
        <shortName evidence="7">Pth</shortName>
        <ecNumber evidence="1 7">3.1.1.29</ecNumber>
    </recommendedName>
</protein>
<dbReference type="PANTHER" id="PTHR17224">
    <property type="entry name" value="PEPTIDYL-TRNA HYDROLASE"/>
    <property type="match status" value="1"/>
</dbReference>
<comment type="subunit">
    <text evidence="7">Monomer.</text>
</comment>
<sequence length="217" mass="23697">MFLFVGLGNPGPKYELTRHNIGFLVADEIASSYGFGPFRSRFQALTADGSVGGEKVLLMKPTTYMNESGRAVGEAVRFFKIPLENVIVFYDEIDLAPGKIRVKRGGGAGGHNGIRSIDAHVGKDYWRVRLGVGHPGDKNRVKDYVLHDFAKAEQEGWLSKLVPAVADEADLLVRGEDGSFMSRVSQAVFPQRPKPPKPKNLPKAETAGGAEDNSQDR</sequence>
<comment type="subcellular location">
    <subcellularLocation>
        <location evidence="7">Cytoplasm</location>
    </subcellularLocation>
</comment>
<accession>A0A9J7B0Q5</accession>
<evidence type="ECO:0000256" key="10">
    <source>
        <dbReference type="SAM" id="MobiDB-lite"/>
    </source>
</evidence>
<evidence type="ECO:0000313" key="12">
    <source>
        <dbReference type="Proteomes" id="UP001060336"/>
    </source>
</evidence>
<feature type="binding site" evidence="7">
    <location>
        <position position="14"/>
    </location>
    <ligand>
        <name>tRNA</name>
        <dbReference type="ChEBI" id="CHEBI:17843"/>
    </ligand>
</feature>
<evidence type="ECO:0000256" key="5">
    <source>
        <dbReference type="ARBA" id="ARBA00038063"/>
    </source>
</evidence>
<name>A0A9J7B0Q5_9PROT</name>
<comment type="catalytic activity">
    <reaction evidence="7 8">
        <text>an N-acyl-L-alpha-aminoacyl-tRNA + H2O = an N-acyl-L-amino acid + a tRNA + H(+)</text>
        <dbReference type="Rhea" id="RHEA:54448"/>
        <dbReference type="Rhea" id="RHEA-COMP:10123"/>
        <dbReference type="Rhea" id="RHEA-COMP:13883"/>
        <dbReference type="ChEBI" id="CHEBI:15377"/>
        <dbReference type="ChEBI" id="CHEBI:15378"/>
        <dbReference type="ChEBI" id="CHEBI:59874"/>
        <dbReference type="ChEBI" id="CHEBI:78442"/>
        <dbReference type="ChEBI" id="CHEBI:138191"/>
        <dbReference type="EC" id="3.1.1.29"/>
    </reaction>
</comment>
<keyword evidence="7" id="KW-0963">Cytoplasm</keyword>
<dbReference type="NCBIfam" id="TIGR00447">
    <property type="entry name" value="pth"/>
    <property type="match status" value="1"/>
</dbReference>
<evidence type="ECO:0000256" key="8">
    <source>
        <dbReference type="RuleBase" id="RU000673"/>
    </source>
</evidence>
<dbReference type="EMBL" id="CP102480">
    <property type="protein sequence ID" value="UUX51269.1"/>
    <property type="molecule type" value="Genomic_DNA"/>
</dbReference>
<dbReference type="GO" id="GO:0004045">
    <property type="term" value="F:peptidyl-tRNA hydrolase activity"/>
    <property type="evidence" value="ECO:0007669"/>
    <property type="project" value="UniProtKB-UniRule"/>
</dbReference>
<proteinExistence type="inferred from homology"/>
<feature type="site" description="Stabilizes the basic form of H active site to accept a proton" evidence="7">
    <location>
        <position position="91"/>
    </location>
</feature>
<dbReference type="CDD" id="cd00462">
    <property type="entry name" value="PTH"/>
    <property type="match status" value="1"/>
</dbReference>
<feature type="active site" description="Proton acceptor" evidence="7">
    <location>
        <position position="19"/>
    </location>
</feature>
<feature type="binding site" evidence="7">
    <location>
        <position position="66"/>
    </location>
    <ligand>
        <name>tRNA</name>
        <dbReference type="ChEBI" id="CHEBI:17843"/>
    </ligand>
</feature>
<dbReference type="GO" id="GO:0072344">
    <property type="term" value="P:rescue of stalled ribosome"/>
    <property type="evidence" value="ECO:0007669"/>
    <property type="project" value="UniProtKB-UniRule"/>
</dbReference>
<feature type="binding site" evidence="7">
    <location>
        <position position="64"/>
    </location>
    <ligand>
        <name>tRNA</name>
        <dbReference type="ChEBI" id="CHEBI:17843"/>
    </ligand>
</feature>
<dbReference type="Proteomes" id="UP001060336">
    <property type="component" value="Chromosome"/>
</dbReference>
<comment type="function">
    <text evidence="7">Catalyzes the release of premature peptidyl moieties from peptidyl-tRNA molecules trapped in stalled 50S ribosomal subunits, and thus maintains levels of free tRNAs and 50S ribosomes.</text>
</comment>
<dbReference type="GO" id="GO:0005737">
    <property type="term" value="C:cytoplasm"/>
    <property type="evidence" value="ECO:0007669"/>
    <property type="project" value="UniProtKB-SubCell"/>
</dbReference>
<keyword evidence="3 7" id="KW-0378">Hydrolase</keyword>
<evidence type="ECO:0000256" key="4">
    <source>
        <dbReference type="ARBA" id="ARBA00022884"/>
    </source>
</evidence>
<dbReference type="EC" id="3.1.1.29" evidence="1 7"/>
<evidence type="ECO:0000256" key="7">
    <source>
        <dbReference type="HAMAP-Rule" id="MF_00083"/>
    </source>
</evidence>
<evidence type="ECO:0000256" key="2">
    <source>
        <dbReference type="ARBA" id="ARBA00022555"/>
    </source>
</evidence>
<dbReference type="Pfam" id="PF01195">
    <property type="entry name" value="Pept_tRNA_hydro"/>
    <property type="match status" value="1"/>
</dbReference>
<evidence type="ECO:0000256" key="3">
    <source>
        <dbReference type="ARBA" id="ARBA00022801"/>
    </source>
</evidence>
<dbReference type="AlphaFoldDB" id="A0A9J7B0Q5"/>
<dbReference type="Gene3D" id="3.40.50.1470">
    <property type="entry name" value="Peptidyl-tRNA hydrolase"/>
    <property type="match status" value="1"/>
</dbReference>
<comment type="function">
    <text evidence="7">Hydrolyzes ribosome-free peptidyl-tRNAs (with 1 or more amino acids incorporated), which drop off the ribosome during protein synthesis, or as a result of ribosome stalling.</text>
</comment>
<dbReference type="GO" id="GO:0006515">
    <property type="term" value="P:protein quality control for misfolded or incompletely synthesized proteins"/>
    <property type="evidence" value="ECO:0007669"/>
    <property type="project" value="UniProtKB-UniRule"/>
</dbReference>
<dbReference type="FunFam" id="3.40.50.1470:FF:000001">
    <property type="entry name" value="Peptidyl-tRNA hydrolase"/>
    <property type="match status" value="1"/>
</dbReference>
<reference evidence="11" key="1">
    <citation type="submission" date="2022-08" db="EMBL/GenBank/DDBJ databases">
        <title>Nisaea acidiphila sp. nov., isolated from a marine algal debris and emended description of the genus Nisaea Urios et al. 2008.</title>
        <authorList>
            <person name="Kwon K."/>
        </authorList>
    </citation>
    <scope>NUCLEOTIDE SEQUENCE</scope>
    <source>
        <strain evidence="11">MEBiC11861</strain>
    </source>
</reference>
<dbReference type="HAMAP" id="MF_00083">
    <property type="entry name" value="Pept_tRNA_hydro_bact"/>
    <property type="match status" value="1"/>
</dbReference>
<dbReference type="GO" id="GO:0000049">
    <property type="term" value="F:tRNA binding"/>
    <property type="evidence" value="ECO:0007669"/>
    <property type="project" value="UniProtKB-UniRule"/>
</dbReference>
<dbReference type="KEGG" id="naci:NUH88_06140"/>
<evidence type="ECO:0000256" key="1">
    <source>
        <dbReference type="ARBA" id="ARBA00013260"/>
    </source>
</evidence>
<dbReference type="PANTHER" id="PTHR17224:SF1">
    <property type="entry name" value="PEPTIDYL-TRNA HYDROLASE"/>
    <property type="match status" value="1"/>
</dbReference>
<feature type="site" description="Discriminates between blocked and unblocked aminoacyl-tRNA" evidence="7">
    <location>
        <position position="9"/>
    </location>
</feature>
<comment type="similarity">
    <text evidence="5 7 9">Belongs to the PTH family.</text>
</comment>
<keyword evidence="12" id="KW-1185">Reference proteome</keyword>
<feature type="binding site" evidence="7">
    <location>
        <position position="112"/>
    </location>
    <ligand>
        <name>tRNA</name>
        <dbReference type="ChEBI" id="CHEBI:17843"/>
    </ligand>
</feature>
<dbReference type="PROSITE" id="PS01195">
    <property type="entry name" value="PEPT_TRNA_HYDROL_1"/>
    <property type="match status" value="1"/>
</dbReference>
<feature type="region of interest" description="Disordered" evidence="10">
    <location>
        <begin position="186"/>
        <end position="217"/>
    </location>
</feature>
<dbReference type="RefSeq" id="WP_257770665.1">
    <property type="nucleotide sequence ID" value="NZ_CP102480.1"/>
</dbReference>
<dbReference type="PROSITE" id="PS01196">
    <property type="entry name" value="PEPT_TRNA_HYDROL_2"/>
    <property type="match status" value="1"/>
</dbReference>
<evidence type="ECO:0000256" key="9">
    <source>
        <dbReference type="RuleBase" id="RU004320"/>
    </source>
</evidence>
<evidence type="ECO:0000256" key="6">
    <source>
        <dbReference type="ARBA" id="ARBA00050038"/>
    </source>
</evidence>
<evidence type="ECO:0000313" key="11">
    <source>
        <dbReference type="EMBL" id="UUX51269.1"/>
    </source>
</evidence>
<organism evidence="11 12">
    <name type="scientific">Nisaea acidiphila</name>
    <dbReference type="NCBI Taxonomy" id="1862145"/>
    <lineage>
        <taxon>Bacteria</taxon>
        <taxon>Pseudomonadati</taxon>
        <taxon>Pseudomonadota</taxon>
        <taxon>Alphaproteobacteria</taxon>
        <taxon>Rhodospirillales</taxon>
        <taxon>Thalassobaculaceae</taxon>
        <taxon>Nisaea</taxon>
    </lineage>
</organism>
<dbReference type="InterPro" id="IPR001328">
    <property type="entry name" value="Pept_tRNA_hydro"/>
</dbReference>
<dbReference type="InterPro" id="IPR036416">
    <property type="entry name" value="Pept_tRNA_hydro_sf"/>
</dbReference>
<dbReference type="InterPro" id="IPR018171">
    <property type="entry name" value="Pept_tRNA_hydro_CS"/>
</dbReference>